<comment type="caution">
    <text evidence="2">The sequence shown here is derived from an EMBL/GenBank/DDBJ whole genome shotgun (WGS) entry which is preliminary data.</text>
</comment>
<protein>
    <recommendedName>
        <fullName evidence="4">MmcQ/YjbR family DNA-binding protein</fullName>
    </recommendedName>
</protein>
<dbReference type="PANTHER" id="PTHR35145">
    <property type="entry name" value="CYTOPLASMIC PROTEIN-RELATED"/>
    <property type="match status" value="1"/>
</dbReference>
<dbReference type="RefSeq" id="WP_344794845.1">
    <property type="nucleotide sequence ID" value="NZ_BAABAU010000001.1"/>
</dbReference>
<dbReference type="PANTHER" id="PTHR35145:SF1">
    <property type="entry name" value="CYTOPLASMIC PROTEIN"/>
    <property type="match status" value="1"/>
</dbReference>
<evidence type="ECO:0000313" key="2">
    <source>
        <dbReference type="EMBL" id="GAA4266003.1"/>
    </source>
</evidence>
<proteinExistence type="predicted"/>
<feature type="region of interest" description="Disordered" evidence="1">
    <location>
        <begin position="1"/>
        <end position="21"/>
    </location>
</feature>
<dbReference type="SUPFAM" id="SSF142906">
    <property type="entry name" value="YjbR-like"/>
    <property type="match status" value="1"/>
</dbReference>
<dbReference type="Proteomes" id="UP001501594">
    <property type="component" value="Unassembled WGS sequence"/>
</dbReference>
<organism evidence="2 3">
    <name type="scientific">Frondihabitans peucedani</name>
    <dbReference type="NCBI Taxonomy" id="598626"/>
    <lineage>
        <taxon>Bacteria</taxon>
        <taxon>Bacillati</taxon>
        <taxon>Actinomycetota</taxon>
        <taxon>Actinomycetes</taxon>
        <taxon>Micrococcales</taxon>
        <taxon>Microbacteriaceae</taxon>
        <taxon>Frondihabitans</taxon>
    </lineage>
</organism>
<sequence length="117" mass="12668">MNREQLRRHALSFDGAGESSPWAPDRLVFKASNGKVFAVLSGAEWADDQVTLKLPPEEVSAVRETFAGAHPAYKLNKRTWVNLSLEADVPDDRILEMLNSSFAAVASASGKSSLPGL</sequence>
<keyword evidence="3" id="KW-1185">Reference proteome</keyword>
<dbReference type="Gene3D" id="3.90.1150.30">
    <property type="match status" value="1"/>
</dbReference>
<dbReference type="InterPro" id="IPR058532">
    <property type="entry name" value="YjbR/MT2646/Rv2570-like"/>
</dbReference>
<accession>A0ABP8E1E7</accession>
<dbReference type="EMBL" id="BAABAU010000001">
    <property type="protein sequence ID" value="GAA4266003.1"/>
    <property type="molecule type" value="Genomic_DNA"/>
</dbReference>
<dbReference type="InterPro" id="IPR007351">
    <property type="entry name" value="YjbR"/>
</dbReference>
<reference evidence="3" key="1">
    <citation type="journal article" date="2019" name="Int. J. Syst. Evol. Microbiol.">
        <title>The Global Catalogue of Microorganisms (GCM) 10K type strain sequencing project: providing services to taxonomists for standard genome sequencing and annotation.</title>
        <authorList>
            <consortium name="The Broad Institute Genomics Platform"/>
            <consortium name="The Broad Institute Genome Sequencing Center for Infectious Disease"/>
            <person name="Wu L."/>
            <person name="Ma J."/>
        </authorList>
    </citation>
    <scope>NUCLEOTIDE SEQUENCE [LARGE SCALE GENOMIC DNA]</scope>
    <source>
        <strain evidence="3">JCM 17442</strain>
    </source>
</reference>
<evidence type="ECO:0000313" key="3">
    <source>
        <dbReference type="Proteomes" id="UP001501594"/>
    </source>
</evidence>
<evidence type="ECO:0008006" key="4">
    <source>
        <dbReference type="Google" id="ProtNLM"/>
    </source>
</evidence>
<dbReference type="Pfam" id="PF04237">
    <property type="entry name" value="YjbR"/>
    <property type="match status" value="1"/>
</dbReference>
<gene>
    <name evidence="2" type="ORF">GCM10022256_16150</name>
</gene>
<evidence type="ECO:0000256" key="1">
    <source>
        <dbReference type="SAM" id="MobiDB-lite"/>
    </source>
</evidence>
<name>A0ABP8E1E7_9MICO</name>
<dbReference type="InterPro" id="IPR038056">
    <property type="entry name" value="YjbR-like_sf"/>
</dbReference>